<dbReference type="EMBL" id="CAJVPM010001646">
    <property type="protein sequence ID" value="CAG8470699.1"/>
    <property type="molecule type" value="Genomic_DNA"/>
</dbReference>
<gene>
    <name evidence="1" type="ORF">SCALOS_LOCUS2013</name>
</gene>
<organism evidence="1 2">
    <name type="scientific">Scutellospora calospora</name>
    <dbReference type="NCBI Taxonomy" id="85575"/>
    <lineage>
        <taxon>Eukaryota</taxon>
        <taxon>Fungi</taxon>
        <taxon>Fungi incertae sedis</taxon>
        <taxon>Mucoromycota</taxon>
        <taxon>Glomeromycotina</taxon>
        <taxon>Glomeromycetes</taxon>
        <taxon>Diversisporales</taxon>
        <taxon>Gigasporaceae</taxon>
        <taxon>Scutellospora</taxon>
    </lineage>
</organism>
<reference evidence="1" key="1">
    <citation type="submission" date="2021-06" db="EMBL/GenBank/DDBJ databases">
        <authorList>
            <person name="Kallberg Y."/>
            <person name="Tangrot J."/>
            <person name="Rosling A."/>
        </authorList>
    </citation>
    <scope>NUCLEOTIDE SEQUENCE</scope>
    <source>
        <strain evidence="1">AU212A</strain>
    </source>
</reference>
<protein>
    <submittedName>
        <fullName evidence="1">541_t:CDS:1</fullName>
    </submittedName>
</protein>
<proteinExistence type="predicted"/>
<sequence length="60" mass="6680">SSNVIEVNNSEFNSNNDIPKLSTIISHIMNSSRIPTQLSETSSNLLLSLVEQNRTKTSIY</sequence>
<name>A0ACA9KGJ4_9GLOM</name>
<feature type="non-terminal residue" evidence="1">
    <location>
        <position position="1"/>
    </location>
</feature>
<comment type="caution">
    <text evidence="1">The sequence shown here is derived from an EMBL/GenBank/DDBJ whole genome shotgun (WGS) entry which is preliminary data.</text>
</comment>
<evidence type="ECO:0000313" key="1">
    <source>
        <dbReference type="EMBL" id="CAG8470699.1"/>
    </source>
</evidence>
<evidence type="ECO:0000313" key="2">
    <source>
        <dbReference type="Proteomes" id="UP000789860"/>
    </source>
</evidence>
<dbReference type="Proteomes" id="UP000789860">
    <property type="component" value="Unassembled WGS sequence"/>
</dbReference>
<accession>A0ACA9KGJ4</accession>
<keyword evidence="2" id="KW-1185">Reference proteome</keyword>